<reference evidence="3" key="1">
    <citation type="journal article" date="2017" name="Genome Biol.">
        <title>Comparative genomics reveals high biological diversity and specific adaptations in the industrially and medically important fungal genus Aspergillus.</title>
        <authorList>
            <person name="de Vries R.P."/>
            <person name="Riley R."/>
            <person name="Wiebenga A."/>
            <person name="Aguilar-Osorio G."/>
            <person name="Amillis S."/>
            <person name="Uchima C.A."/>
            <person name="Anderluh G."/>
            <person name="Asadollahi M."/>
            <person name="Askin M."/>
            <person name="Barry K."/>
            <person name="Battaglia E."/>
            <person name="Bayram O."/>
            <person name="Benocci T."/>
            <person name="Braus-Stromeyer S.A."/>
            <person name="Caldana C."/>
            <person name="Canovas D."/>
            <person name="Cerqueira G.C."/>
            <person name="Chen F."/>
            <person name="Chen W."/>
            <person name="Choi C."/>
            <person name="Clum A."/>
            <person name="Dos Santos R.A."/>
            <person name="Damasio A.R."/>
            <person name="Diallinas G."/>
            <person name="Emri T."/>
            <person name="Fekete E."/>
            <person name="Flipphi M."/>
            <person name="Freyberg S."/>
            <person name="Gallo A."/>
            <person name="Gournas C."/>
            <person name="Habgood R."/>
            <person name="Hainaut M."/>
            <person name="Harispe M.L."/>
            <person name="Henrissat B."/>
            <person name="Hilden K.S."/>
            <person name="Hope R."/>
            <person name="Hossain A."/>
            <person name="Karabika E."/>
            <person name="Karaffa L."/>
            <person name="Karanyi Z."/>
            <person name="Krasevec N."/>
            <person name="Kuo A."/>
            <person name="Kusch H."/>
            <person name="LaButti K."/>
            <person name="Lagendijk E.L."/>
            <person name="Lapidus A."/>
            <person name="Levasseur A."/>
            <person name="Lindquist E."/>
            <person name="Lipzen A."/>
            <person name="Logrieco A.F."/>
            <person name="MacCabe A."/>
            <person name="Maekelae M.R."/>
            <person name="Malavazi I."/>
            <person name="Melin P."/>
            <person name="Meyer V."/>
            <person name="Mielnichuk N."/>
            <person name="Miskei M."/>
            <person name="Molnar A.P."/>
            <person name="Mule G."/>
            <person name="Ngan C.Y."/>
            <person name="Orejas M."/>
            <person name="Orosz E."/>
            <person name="Ouedraogo J.P."/>
            <person name="Overkamp K.M."/>
            <person name="Park H.-S."/>
            <person name="Perrone G."/>
            <person name="Piumi F."/>
            <person name="Punt P.J."/>
            <person name="Ram A.F."/>
            <person name="Ramon A."/>
            <person name="Rauscher S."/>
            <person name="Record E."/>
            <person name="Riano-Pachon D.M."/>
            <person name="Robert V."/>
            <person name="Roehrig J."/>
            <person name="Ruller R."/>
            <person name="Salamov A."/>
            <person name="Salih N.S."/>
            <person name="Samson R.A."/>
            <person name="Sandor E."/>
            <person name="Sanguinetti M."/>
            <person name="Schuetze T."/>
            <person name="Sepcic K."/>
            <person name="Shelest E."/>
            <person name="Sherlock G."/>
            <person name="Sophianopoulou V."/>
            <person name="Squina F.M."/>
            <person name="Sun H."/>
            <person name="Susca A."/>
            <person name="Todd R.B."/>
            <person name="Tsang A."/>
            <person name="Unkles S.E."/>
            <person name="van de Wiele N."/>
            <person name="van Rossen-Uffink D."/>
            <person name="Oliveira J.V."/>
            <person name="Vesth T.C."/>
            <person name="Visser J."/>
            <person name="Yu J.-H."/>
            <person name="Zhou M."/>
            <person name="Andersen M.R."/>
            <person name="Archer D.B."/>
            <person name="Baker S.E."/>
            <person name="Benoit I."/>
            <person name="Brakhage A.A."/>
            <person name="Braus G.H."/>
            <person name="Fischer R."/>
            <person name="Frisvad J.C."/>
            <person name="Goldman G.H."/>
            <person name="Houbraken J."/>
            <person name="Oakley B."/>
            <person name="Pocsi I."/>
            <person name="Scazzocchio C."/>
            <person name="Seiboth B."/>
            <person name="vanKuyk P.A."/>
            <person name="Wortman J."/>
            <person name="Dyer P.S."/>
            <person name="Grigoriev I.V."/>
        </authorList>
    </citation>
    <scope>NUCLEOTIDE SEQUENCE [LARGE SCALE GENOMIC DNA]</scope>
    <source>
        <strain evidence="3">DTO 134E9</strain>
    </source>
</reference>
<organism evidence="2 3">
    <name type="scientific">Aspergillus wentii DTO 134E9</name>
    <dbReference type="NCBI Taxonomy" id="1073089"/>
    <lineage>
        <taxon>Eukaryota</taxon>
        <taxon>Fungi</taxon>
        <taxon>Dikarya</taxon>
        <taxon>Ascomycota</taxon>
        <taxon>Pezizomycotina</taxon>
        <taxon>Eurotiomycetes</taxon>
        <taxon>Eurotiomycetidae</taxon>
        <taxon>Eurotiales</taxon>
        <taxon>Aspergillaceae</taxon>
        <taxon>Aspergillus</taxon>
        <taxon>Aspergillus subgen. Cremei</taxon>
    </lineage>
</organism>
<evidence type="ECO:0000256" key="1">
    <source>
        <dbReference type="ARBA" id="ARBA00010617"/>
    </source>
</evidence>
<dbReference type="InterPro" id="IPR001128">
    <property type="entry name" value="Cyt_P450"/>
</dbReference>
<dbReference type="Pfam" id="PF00067">
    <property type="entry name" value="p450"/>
    <property type="match status" value="1"/>
</dbReference>
<dbReference type="GO" id="GO:0016705">
    <property type="term" value="F:oxidoreductase activity, acting on paired donors, with incorporation or reduction of molecular oxygen"/>
    <property type="evidence" value="ECO:0007669"/>
    <property type="project" value="InterPro"/>
</dbReference>
<accession>A0A1L9RSM7</accession>
<dbReference type="VEuPathDB" id="FungiDB:ASPWEDRAFT_27190"/>
<dbReference type="RefSeq" id="XP_040691524.1">
    <property type="nucleotide sequence ID" value="XM_040832966.1"/>
</dbReference>
<dbReference type="EMBL" id="KV878211">
    <property type="protein sequence ID" value="OJJ37848.1"/>
    <property type="molecule type" value="Genomic_DNA"/>
</dbReference>
<name>A0A1L9RSM7_ASPWE</name>
<comment type="similarity">
    <text evidence="1">Belongs to the cytochrome P450 family.</text>
</comment>
<dbReference type="Gene3D" id="1.10.630.10">
    <property type="entry name" value="Cytochrome P450"/>
    <property type="match status" value="1"/>
</dbReference>
<gene>
    <name evidence="2" type="ORF">ASPWEDRAFT_27190</name>
</gene>
<dbReference type="InterPro" id="IPR050121">
    <property type="entry name" value="Cytochrome_P450_monoxygenase"/>
</dbReference>
<dbReference type="AlphaFoldDB" id="A0A1L9RSM7"/>
<dbReference type="GeneID" id="63748814"/>
<dbReference type="Proteomes" id="UP000184383">
    <property type="component" value="Unassembled WGS sequence"/>
</dbReference>
<dbReference type="PANTHER" id="PTHR24305">
    <property type="entry name" value="CYTOCHROME P450"/>
    <property type="match status" value="1"/>
</dbReference>
<dbReference type="GO" id="GO:0005506">
    <property type="term" value="F:iron ion binding"/>
    <property type="evidence" value="ECO:0007669"/>
    <property type="project" value="InterPro"/>
</dbReference>
<dbReference type="STRING" id="1073089.A0A1L9RSM7"/>
<keyword evidence="3" id="KW-1185">Reference proteome</keyword>
<evidence type="ECO:0000313" key="2">
    <source>
        <dbReference type="EMBL" id="OJJ37848.1"/>
    </source>
</evidence>
<dbReference type="PANTHER" id="PTHR24305:SF166">
    <property type="entry name" value="CYTOCHROME P450 12A4, MITOCHONDRIAL-RELATED"/>
    <property type="match status" value="1"/>
</dbReference>
<protein>
    <submittedName>
        <fullName evidence="2">Uncharacterized protein</fullName>
    </submittedName>
</protein>
<sequence>MAVKQQMKDKIGTAFYQANLSKPPQWQQTFKLRYLDAILKESMRCCPVIPFGLERVVPPGGIILEDRFIPEGTLLECHIEALRNDRAVYGEDGEVFRPERWLTTDTQRRRRMEQGLLEFDIGRRISPGVFVAWIELKKAAALMILNFDFHAQRDRDLNITAYHDLPPLMVSFSQRVH</sequence>
<proteinExistence type="inferred from homology"/>
<dbReference type="OrthoDB" id="3934656at2759"/>
<dbReference type="InterPro" id="IPR036396">
    <property type="entry name" value="Cyt_P450_sf"/>
</dbReference>
<dbReference type="SUPFAM" id="SSF48264">
    <property type="entry name" value="Cytochrome P450"/>
    <property type="match status" value="1"/>
</dbReference>
<dbReference type="GO" id="GO:0004497">
    <property type="term" value="F:monooxygenase activity"/>
    <property type="evidence" value="ECO:0007669"/>
    <property type="project" value="InterPro"/>
</dbReference>
<dbReference type="GO" id="GO:0020037">
    <property type="term" value="F:heme binding"/>
    <property type="evidence" value="ECO:0007669"/>
    <property type="project" value="InterPro"/>
</dbReference>
<evidence type="ECO:0000313" key="3">
    <source>
        <dbReference type="Proteomes" id="UP000184383"/>
    </source>
</evidence>